<dbReference type="EMBL" id="BSFP01000004">
    <property type="protein sequence ID" value="GLK99607.1"/>
    <property type="molecule type" value="Genomic_DNA"/>
</dbReference>
<organism evidence="1 2">
    <name type="scientific">Dactylosporangium matsuzakiense</name>
    <dbReference type="NCBI Taxonomy" id="53360"/>
    <lineage>
        <taxon>Bacteria</taxon>
        <taxon>Bacillati</taxon>
        <taxon>Actinomycetota</taxon>
        <taxon>Actinomycetes</taxon>
        <taxon>Micromonosporales</taxon>
        <taxon>Micromonosporaceae</taxon>
        <taxon>Dactylosporangium</taxon>
    </lineage>
</organism>
<keyword evidence="2" id="KW-1185">Reference proteome</keyword>
<dbReference type="AlphaFoldDB" id="A0A9W6NK13"/>
<accession>A0A9W6NK13</accession>
<proteinExistence type="predicted"/>
<gene>
    <name evidence="1" type="ORF">GCM10017581_013480</name>
</gene>
<reference evidence="1" key="2">
    <citation type="submission" date="2023-01" db="EMBL/GenBank/DDBJ databases">
        <authorList>
            <person name="Sun Q."/>
            <person name="Evtushenko L."/>
        </authorList>
    </citation>
    <scope>NUCLEOTIDE SEQUENCE</scope>
    <source>
        <strain evidence="1">VKM Ac-1321</strain>
    </source>
</reference>
<protein>
    <submittedName>
        <fullName evidence="1">Uncharacterized protein</fullName>
    </submittedName>
</protein>
<evidence type="ECO:0000313" key="2">
    <source>
        <dbReference type="Proteomes" id="UP001143480"/>
    </source>
</evidence>
<reference evidence="1" key="1">
    <citation type="journal article" date="2014" name="Int. J. Syst. Evol. Microbiol.">
        <title>Complete genome sequence of Corynebacterium casei LMG S-19264T (=DSM 44701T), isolated from a smear-ripened cheese.</title>
        <authorList>
            <consortium name="US DOE Joint Genome Institute (JGI-PGF)"/>
            <person name="Walter F."/>
            <person name="Albersmeier A."/>
            <person name="Kalinowski J."/>
            <person name="Ruckert C."/>
        </authorList>
    </citation>
    <scope>NUCLEOTIDE SEQUENCE</scope>
    <source>
        <strain evidence="1">VKM Ac-1321</strain>
    </source>
</reference>
<name>A0A9W6NK13_9ACTN</name>
<evidence type="ECO:0000313" key="1">
    <source>
        <dbReference type="EMBL" id="GLK99607.1"/>
    </source>
</evidence>
<sequence>MYLGDRTVSTAEVDRIVKDVNAEADRRIADWGHKRAADPNLLPPPIVHTTGDEVVSLIVLADAGQRIIAERGLGTRAAPADTIAETFGLPPTDTYVQLWTRYLTGLQSVAAAELARPLTDDEADRLFEAGAADPDADYDEAVHTFKTSINLGPLFGAQRRFGDVLDAGTIAVNPQYGPVVMPVVMEGRHLAVDFPEHFEEG</sequence>
<dbReference type="Proteomes" id="UP001143480">
    <property type="component" value="Unassembled WGS sequence"/>
</dbReference>
<comment type="caution">
    <text evidence="1">The sequence shown here is derived from an EMBL/GenBank/DDBJ whole genome shotgun (WGS) entry which is preliminary data.</text>
</comment>